<dbReference type="EC" id="7.6.2.11" evidence="7"/>
<dbReference type="SUPFAM" id="SSF50331">
    <property type="entry name" value="MOP-like"/>
    <property type="match status" value="1"/>
</dbReference>
<keyword evidence="1 7" id="KW-0813">Transport</keyword>
<dbReference type="InterPro" id="IPR008995">
    <property type="entry name" value="Mo/tungstate-bd_C_term_dom"/>
</dbReference>
<dbReference type="InterPro" id="IPR050093">
    <property type="entry name" value="ABC_SmlMolc_Importer"/>
</dbReference>
<keyword evidence="11" id="KW-1185">Reference proteome</keyword>
<dbReference type="InterPro" id="IPR017879">
    <property type="entry name" value="PotA_ATP-bd"/>
</dbReference>
<dbReference type="InterPro" id="IPR013611">
    <property type="entry name" value="Transp-assoc_OB_typ2"/>
</dbReference>
<dbReference type="GO" id="GO:0015594">
    <property type="term" value="F:ABC-type putrescine transporter activity"/>
    <property type="evidence" value="ECO:0007669"/>
    <property type="project" value="InterPro"/>
</dbReference>
<dbReference type="InterPro" id="IPR003593">
    <property type="entry name" value="AAA+_ATPase"/>
</dbReference>
<feature type="compositionally biased region" description="Low complexity" evidence="8">
    <location>
        <begin position="406"/>
        <end position="417"/>
    </location>
</feature>
<evidence type="ECO:0000313" key="10">
    <source>
        <dbReference type="EMBL" id="SDT34720.1"/>
    </source>
</evidence>
<dbReference type="Gene3D" id="3.40.50.300">
    <property type="entry name" value="P-loop containing nucleotide triphosphate hydrolases"/>
    <property type="match status" value="1"/>
</dbReference>
<accession>A0A1H1ZM19</accession>
<evidence type="ECO:0000256" key="8">
    <source>
        <dbReference type="SAM" id="MobiDB-lite"/>
    </source>
</evidence>
<dbReference type="GO" id="GO:0043190">
    <property type="term" value="C:ATP-binding cassette (ABC) transporter complex"/>
    <property type="evidence" value="ECO:0007669"/>
    <property type="project" value="InterPro"/>
</dbReference>
<comment type="catalytic activity">
    <reaction evidence="7">
        <text>ATP + H2O + polyamine-[polyamine-binding protein]Side 1 = ADP + phosphate + polyamineSide 2 + [polyamine-binding protein]Side 1.</text>
        <dbReference type="EC" id="7.6.2.11"/>
    </reaction>
</comment>
<dbReference type="PROSITE" id="PS00211">
    <property type="entry name" value="ABC_TRANSPORTER_1"/>
    <property type="match status" value="1"/>
</dbReference>
<reference evidence="11" key="1">
    <citation type="submission" date="2016-10" db="EMBL/GenBank/DDBJ databases">
        <authorList>
            <person name="Varghese N."/>
            <person name="Submissions S."/>
        </authorList>
    </citation>
    <scope>NUCLEOTIDE SEQUENCE [LARGE SCALE GENOMIC DNA]</scope>
    <source>
        <strain evidence="11">DSM 21772</strain>
    </source>
</reference>
<comment type="subunit">
    <text evidence="7">The complex is composed of two ATP-binding proteins (PotA), two transmembrane proteins (PotB and PotC) and a solute-binding protein (PotD).</text>
</comment>
<evidence type="ECO:0000256" key="6">
    <source>
        <dbReference type="ARBA" id="ARBA00023136"/>
    </source>
</evidence>
<evidence type="ECO:0000259" key="9">
    <source>
        <dbReference type="PROSITE" id="PS50893"/>
    </source>
</evidence>
<dbReference type="FunFam" id="3.40.50.300:FF:000133">
    <property type="entry name" value="Spermidine/putrescine import ATP-binding protein PotA"/>
    <property type="match status" value="1"/>
</dbReference>
<keyword evidence="2 7" id="KW-1003">Cell membrane</keyword>
<evidence type="ECO:0000313" key="11">
    <source>
        <dbReference type="Proteomes" id="UP000181956"/>
    </source>
</evidence>
<dbReference type="InterPro" id="IPR003439">
    <property type="entry name" value="ABC_transporter-like_ATP-bd"/>
</dbReference>
<keyword evidence="4 7" id="KW-0067">ATP-binding</keyword>
<dbReference type="Pfam" id="PF00005">
    <property type="entry name" value="ABC_tran"/>
    <property type="match status" value="1"/>
</dbReference>
<dbReference type="GO" id="GO:0016887">
    <property type="term" value="F:ATP hydrolysis activity"/>
    <property type="evidence" value="ECO:0007669"/>
    <property type="project" value="InterPro"/>
</dbReference>
<dbReference type="InterPro" id="IPR005893">
    <property type="entry name" value="PotA-like"/>
</dbReference>
<keyword evidence="6 7" id="KW-0472">Membrane</keyword>
<evidence type="ECO:0000256" key="5">
    <source>
        <dbReference type="ARBA" id="ARBA00022967"/>
    </source>
</evidence>
<protein>
    <recommendedName>
        <fullName evidence="7">Spermidine/putrescine import ATP-binding protein PotA</fullName>
        <ecNumber evidence="7">7.6.2.11</ecNumber>
    </recommendedName>
</protein>
<evidence type="ECO:0000256" key="2">
    <source>
        <dbReference type="ARBA" id="ARBA00022475"/>
    </source>
</evidence>
<dbReference type="Gene3D" id="2.40.50.100">
    <property type="match status" value="1"/>
</dbReference>
<dbReference type="SUPFAM" id="SSF52540">
    <property type="entry name" value="P-loop containing nucleoside triphosphate hydrolases"/>
    <property type="match status" value="1"/>
</dbReference>
<dbReference type="PROSITE" id="PS50893">
    <property type="entry name" value="ABC_TRANSPORTER_2"/>
    <property type="match status" value="1"/>
</dbReference>
<dbReference type="SMART" id="SM00382">
    <property type="entry name" value="AAA"/>
    <property type="match status" value="1"/>
</dbReference>
<dbReference type="AlphaFoldDB" id="A0A1H1ZM19"/>
<evidence type="ECO:0000256" key="7">
    <source>
        <dbReference type="RuleBase" id="RU364083"/>
    </source>
</evidence>
<gene>
    <name evidence="7" type="primary">potA</name>
    <name evidence="10" type="ORF">SAMN04489834_3513</name>
</gene>
<evidence type="ECO:0000256" key="4">
    <source>
        <dbReference type="ARBA" id="ARBA00022840"/>
    </source>
</evidence>
<evidence type="ECO:0000256" key="1">
    <source>
        <dbReference type="ARBA" id="ARBA00022448"/>
    </source>
</evidence>
<comment type="similarity">
    <text evidence="7">Belongs to the ABC transporter superfamily. Spermidine/putrescine importer (TC 3.A.1.11.1) family.</text>
</comment>
<name>A0A1H1ZM19_9MICO</name>
<feature type="domain" description="ABC transporter" evidence="9">
    <location>
        <begin position="22"/>
        <end position="252"/>
    </location>
</feature>
<dbReference type="EMBL" id="LT629742">
    <property type="protein sequence ID" value="SDT34720.1"/>
    <property type="molecule type" value="Genomic_DNA"/>
</dbReference>
<dbReference type="InterPro" id="IPR017871">
    <property type="entry name" value="ABC_transporter-like_CS"/>
</dbReference>
<keyword evidence="3 7" id="KW-0547">Nucleotide-binding</keyword>
<keyword evidence="5 7" id="KW-1278">Translocase</keyword>
<comment type="function">
    <text evidence="7">Part of the ABC transporter complex PotABCD involved in spermidine/putrescine import. Responsible for energy coupling to the transport system.</text>
</comment>
<dbReference type="PANTHER" id="PTHR42781:SF4">
    <property type="entry name" value="SPERMIDINE_PUTRESCINE IMPORT ATP-BINDING PROTEIN POTA"/>
    <property type="match status" value="1"/>
</dbReference>
<dbReference type="CDD" id="cd03300">
    <property type="entry name" value="ABC_PotA_N"/>
    <property type="match status" value="1"/>
</dbReference>
<feature type="region of interest" description="Disordered" evidence="8">
    <location>
        <begin position="406"/>
        <end position="431"/>
    </location>
</feature>
<dbReference type="STRING" id="412690.SAMN04489834_3513"/>
<evidence type="ECO:0000256" key="3">
    <source>
        <dbReference type="ARBA" id="ARBA00022741"/>
    </source>
</evidence>
<dbReference type="InterPro" id="IPR027417">
    <property type="entry name" value="P-loop_NTPase"/>
</dbReference>
<dbReference type="Proteomes" id="UP000181956">
    <property type="component" value="Chromosome I"/>
</dbReference>
<dbReference type="PANTHER" id="PTHR42781">
    <property type="entry name" value="SPERMIDINE/PUTRESCINE IMPORT ATP-BINDING PROTEIN POTA"/>
    <property type="match status" value="1"/>
</dbReference>
<organism evidence="10 11">
    <name type="scientific">Microterricola viridarii</name>
    <dbReference type="NCBI Taxonomy" id="412690"/>
    <lineage>
        <taxon>Bacteria</taxon>
        <taxon>Bacillati</taxon>
        <taxon>Actinomycetota</taxon>
        <taxon>Actinomycetes</taxon>
        <taxon>Micrococcales</taxon>
        <taxon>Microbacteriaceae</taxon>
        <taxon>Microterricola</taxon>
    </lineage>
</organism>
<dbReference type="Pfam" id="PF08402">
    <property type="entry name" value="TOBE_2"/>
    <property type="match status" value="1"/>
</dbReference>
<dbReference type="GO" id="GO:0005524">
    <property type="term" value="F:ATP binding"/>
    <property type="evidence" value="ECO:0007669"/>
    <property type="project" value="UniProtKB-KW"/>
</dbReference>
<dbReference type="NCBIfam" id="TIGR01187">
    <property type="entry name" value="potA"/>
    <property type="match status" value="1"/>
</dbReference>
<proteinExistence type="inferred from homology"/>
<sequence>MTVLDDHANASASRAQSRTGAIELRGISKYYGDTAAVNDLSLDIAAGEFISLLGPSGCGKTTTLRMIAGFEHPDAGDILISGQSVLGEPPYRRNVNTVFQAYALFPHMSIAENVAYGLQQKRTPKAEIRERVAEALDMVQMRRFADRKPTQLSGGQQQRVALARALVNRPAVLLLDEPLGALDRQLREEMQLELKLLQSRLGITFVFVTHDQGEALSMSDRIAIMRDGHIEQLADADTIYAAPATAYVAGFVGQQNFLTGTIVGDEPGATMLQSAHGLLRAARIASGTPRLRVGAAAQAAVRPEFVQINARSGGAHAASTGEGVGGADGSNRVAGTLIGVSHLGETMQYLVQLGGTGTATQSLLARRPTPEAPRLAIGDDVWCSWSPDSVILFAADELPDTAHVEPPTLSPVLATPAPATPAPATPLEDHS</sequence>